<dbReference type="EMBL" id="JBHTCM010000007">
    <property type="protein sequence ID" value="MFC7332873.1"/>
    <property type="molecule type" value="Genomic_DNA"/>
</dbReference>
<protein>
    <submittedName>
        <fullName evidence="7">Prolyl oligopeptidase family protein</fullName>
    </submittedName>
</protein>
<evidence type="ECO:0000256" key="2">
    <source>
        <dbReference type="ARBA" id="ARBA00022801"/>
    </source>
</evidence>
<dbReference type="PRINTS" id="PR00862">
    <property type="entry name" value="PROLIGOPTASE"/>
</dbReference>
<reference evidence="8" key="1">
    <citation type="journal article" date="2019" name="Int. J. Syst. Evol. Microbiol.">
        <title>The Global Catalogue of Microorganisms (GCM) 10K type strain sequencing project: providing services to taxonomists for standard genome sequencing and annotation.</title>
        <authorList>
            <consortium name="The Broad Institute Genomics Platform"/>
            <consortium name="The Broad Institute Genome Sequencing Center for Infectious Disease"/>
            <person name="Wu L."/>
            <person name="Ma J."/>
        </authorList>
    </citation>
    <scope>NUCLEOTIDE SEQUENCE [LARGE SCALE GENOMIC DNA]</scope>
    <source>
        <strain evidence="8">CGMCC 1.16275</strain>
    </source>
</reference>
<proteinExistence type="predicted"/>
<comment type="caution">
    <text evidence="7">The sequence shown here is derived from an EMBL/GenBank/DDBJ whole genome shotgun (WGS) entry which is preliminary data.</text>
</comment>
<dbReference type="Proteomes" id="UP001596456">
    <property type="component" value="Unassembled WGS sequence"/>
</dbReference>
<keyword evidence="3" id="KW-0720">Serine protease</keyword>
<dbReference type="InterPro" id="IPR023302">
    <property type="entry name" value="Pept_S9A_N"/>
</dbReference>
<dbReference type="InterPro" id="IPR029058">
    <property type="entry name" value="AB_hydrolase_fold"/>
</dbReference>
<evidence type="ECO:0000313" key="7">
    <source>
        <dbReference type="EMBL" id="MFC7332873.1"/>
    </source>
</evidence>
<dbReference type="PANTHER" id="PTHR42881:SF13">
    <property type="entry name" value="PROLYL ENDOPEPTIDASE"/>
    <property type="match status" value="1"/>
</dbReference>
<feature type="domain" description="Peptidase S9 prolyl oligopeptidase catalytic" evidence="5">
    <location>
        <begin position="506"/>
        <end position="689"/>
    </location>
</feature>
<feature type="signal peptide" evidence="4">
    <location>
        <begin position="1"/>
        <end position="24"/>
    </location>
</feature>
<keyword evidence="2" id="KW-0378">Hydrolase</keyword>
<sequence>MAKTGSLLAALAAGLLAGTGLAGAALAQQQTAQVKDMAADEFQWLEEVEGDKAIAWAREQNAKTLARLEKDPRFEPLRTEAERILTARDRIPYGSLEGGVVDNFWQDEAHVRGLWRRTTVDSYRTAEPDWDVVLDIDALAKEENENWVYQGHLCLAPDSSRCLVRLSRGGKDAAVIREFDVEKKAFVKDGFVLTEAKQWYAWADQDTLLVASDFGPDSMTDSGYPRQVRLWKRSTELAKAPVLLTVAKDDVWARPLAIHRPEGTVLLLNRGPDFFTEEWHLVGKDGKATKLALPLTVELQGTFQGRLLLLLRAAWTVGGKTLPQGALVAVPLAEIEGGAAPKTAELILAPTDTVAIQSVAIAKDAVYAALLDDVKGRLTALTSGKDGWVRKDVALPEAGSLRIVSTDSFSTDVLVNFASFLQPDTLYLMPGGGAPEAIKSLPARFDAAPFTTEQRFATSADGTRVPYFIVKRKGLEPTADAPTLMYGYGGFEISSTPAYLSPLSKAWLEAGGVYVVANIRGGGEYGPRWHQAALKENRQRAFDDFAAVAEDLVKTKVTSPKRLGIFGGSNGGLLVGTAFTQRPDLYNAVICAVPLLDMLRYNKLLAGASWMGEYGNPDIPEERAYIEKYSPYQNVKKDKDYPEVFFYTSTKDDRVHPGHARKMAARMQSQGHPVLYYENIEGGHSAAANLKQRAFITGLQGVYLMQKLMDPPKDR</sequence>
<accession>A0ABW2KU01</accession>
<evidence type="ECO:0000259" key="6">
    <source>
        <dbReference type="Pfam" id="PF02897"/>
    </source>
</evidence>
<feature type="domain" description="Peptidase S9A N-terminal" evidence="6">
    <location>
        <begin position="35"/>
        <end position="427"/>
    </location>
</feature>
<dbReference type="Gene3D" id="2.130.10.120">
    <property type="entry name" value="Prolyl oligopeptidase, N-terminal domain"/>
    <property type="match status" value="1"/>
</dbReference>
<keyword evidence="1" id="KW-0645">Protease</keyword>
<evidence type="ECO:0000259" key="5">
    <source>
        <dbReference type="Pfam" id="PF00326"/>
    </source>
</evidence>
<organism evidence="7 8">
    <name type="scientific">Rhodocista pekingensis</name>
    <dbReference type="NCBI Taxonomy" id="201185"/>
    <lineage>
        <taxon>Bacteria</taxon>
        <taxon>Pseudomonadati</taxon>
        <taxon>Pseudomonadota</taxon>
        <taxon>Alphaproteobacteria</taxon>
        <taxon>Rhodospirillales</taxon>
        <taxon>Azospirillaceae</taxon>
        <taxon>Rhodocista</taxon>
    </lineage>
</organism>
<dbReference type="Pfam" id="PF00326">
    <property type="entry name" value="Peptidase_S9"/>
    <property type="match status" value="1"/>
</dbReference>
<keyword evidence="4" id="KW-0732">Signal</keyword>
<evidence type="ECO:0000256" key="3">
    <source>
        <dbReference type="ARBA" id="ARBA00022825"/>
    </source>
</evidence>
<dbReference type="PANTHER" id="PTHR42881">
    <property type="entry name" value="PROLYL ENDOPEPTIDASE"/>
    <property type="match status" value="1"/>
</dbReference>
<dbReference type="RefSeq" id="WP_377357597.1">
    <property type="nucleotide sequence ID" value="NZ_JBHTCM010000007.1"/>
</dbReference>
<dbReference type="SUPFAM" id="SSF53474">
    <property type="entry name" value="alpha/beta-Hydrolases"/>
    <property type="match status" value="1"/>
</dbReference>
<evidence type="ECO:0000256" key="4">
    <source>
        <dbReference type="SAM" id="SignalP"/>
    </source>
</evidence>
<evidence type="ECO:0000256" key="1">
    <source>
        <dbReference type="ARBA" id="ARBA00022670"/>
    </source>
</evidence>
<name>A0ABW2KU01_9PROT</name>
<dbReference type="SUPFAM" id="SSF50993">
    <property type="entry name" value="Peptidase/esterase 'gauge' domain"/>
    <property type="match status" value="1"/>
</dbReference>
<dbReference type="InterPro" id="IPR001375">
    <property type="entry name" value="Peptidase_S9_cat"/>
</dbReference>
<dbReference type="InterPro" id="IPR002470">
    <property type="entry name" value="Peptidase_S9A"/>
</dbReference>
<feature type="chain" id="PRO_5045142836" evidence="4">
    <location>
        <begin position="25"/>
        <end position="715"/>
    </location>
</feature>
<gene>
    <name evidence="7" type="ORF">ACFQPS_06830</name>
</gene>
<dbReference type="InterPro" id="IPR051167">
    <property type="entry name" value="Prolyl_oligopep/macrocyclase"/>
</dbReference>
<evidence type="ECO:0000313" key="8">
    <source>
        <dbReference type="Proteomes" id="UP001596456"/>
    </source>
</evidence>
<keyword evidence="8" id="KW-1185">Reference proteome</keyword>
<dbReference type="Pfam" id="PF02897">
    <property type="entry name" value="Peptidase_S9_N"/>
    <property type="match status" value="1"/>
</dbReference>
<dbReference type="Gene3D" id="3.40.50.1820">
    <property type="entry name" value="alpha/beta hydrolase"/>
    <property type="match status" value="1"/>
</dbReference>